<sequence length="435" mass="49058">MDESYRFVTFTWSQTVPDEEWPVPRRPAPTPEPLFEDDYDNDQGDYHQFMTVLCIWAAYLILTGAWANIKPWLLQSYENSIAPRISEISALALAAYEDPATILRDTPAQKISDQFWAAVAFFQRTARSACGMTVALSRPVLRPILPVFACYVRLMNGIQAVLEYIVHEYQLEGDDSPRKVADVAGLPPGRRLHACDQCQHPRPDNPGFQVPDLDDDSDSDSDGGGGDGAGGHHEDAADQAGQPQAGPHQPRHCMKPLGHEAHDAEVVREILAQDTAFERDLIRQLREMTEHAQKVTELNADLLHLREELEQALGQQQEEFHGEINLQAARVQELLNQVNDLTQREQNQISHNQALQGRAGELFEEVTELRERAGELTENIERLQGWLDERTEASQELEGRVEALRAENETLGERVDGLRTENADLTNQLDYFRIG</sequence>
<dbReference type="Gene3D" id="1.10.287.1490">
    <property type="match status" value="1"/>
</dbReference>
<protein>
    <submittedName>
        <fullName evidence="3">Uncharacterized protein</fullName>
    </submittedName>
</protein>
<organism evidence="3 4">
    <name type="scientific">Hapsidospora chrysogenum (strain ATCC 11550 / CBS 779.69 / DSM 880 / IAM 14645 / JCM 23072 / IMI 49137)</name>
    <name type="common">Acremonium chrysogenum</name>
    <dbReference type="NCBI Taxonomy" id="857340"/>
    <lineage>
        <taxon>Eukaryota</taxon>
        <taxon>Fungi</taxon>
        <taxon>Dikarya</taxon>
        <taxon>Ascomycota</taxon>
        <taxon>Pezizomycotina</taxon>
        <taxon>Sordariomycetes</taxon>
        <taxon>Hypocreomycetidae</taxon>
        <taxon>Hypocreales</taxon>
        <taxon>Bionectriaceae</taxon>
        <taxon>Hapsidospora</taxon>
    </lineage>
</organism>
<evidence type="ECO:0000256" key="2">
    <source>
        <dbReference type="SAM" id="MobiDB-lite"/>
    </source>
</evidence>
<dbReference type="AlphaFoldDB" id="A0A086T3R2"/>
<name>A0A086T3R2_HAPC1</name>
<evidence type="ECO:0000313" key="4">
    <source>
        <dbReference type="Proteomes" id="UP000029964"/>
    </source>
</evidence>
<dbReference type="EMBL" id="JPKY01000057">
    <property type="protein sequence ID" value="KFH43994.1"/>
    <property type="molecule type" value="Genomic_DNA"/>
</dbReference>
<feature type="region of interest" description="Disordered" evidence="2">
    <location>
        <begin position="192"/>
        <end position="256"/>
    </location>
</feature>
<evidence type="ECO:0000313" key="3">
    <source>
        <dbReference type="EMBL" id="KFH43994.1"/>
    </source>
</evidence>
<dbReference type="SUPFAM" id="SSF58104">
    <property type="entry name" value="Methyl-accepting chemotaxis protein (MCP) signaling domain"/>
    <property type="match status" value="1"/>
</dbReference>
<proteinExistence type="predicted"/>
<dbReference type="HOGENOM" id="CLU_629977_0_0_1"/>
<feature type="compositionally biased region" description="Acidic residues" evidence="2">
    <location>
        <begin position="212"/>
        <end position="221"/>
    </location>
</feature>
<gene>
    <name evidence="3" type="ORF">ACRE_052350</name>
</gene>
<keyword evidence="4" id="KW-1185">Reference proteome</keyword>
<feature type="compositionally biased region" description="Low complexity" evidence="2">
    <location>
        <begin position="238"/>
        <end position="248"/>
    </location>
</feature>
<reference evidence="4" key="1">
    <citation type="journal article" date="2014" name="Genome Announc.">
        <title>Genome sequence and annotation of Acremonium chrysogenum, producer of the beta-lactam antibiotic cephalosporin C.</title>
        <authorList>
            <person name="Terfehr D."/>
            <person name="Dahlmann T.A."/>
            <person name="Specht T."/>
            <person name="Zadra I."/>
            <person name="Kuernsteiner H."/>
            <person name="Kueck U."/>
        </authorList>
    </citation>
    <scope>NUCLEOTIDE SEQUENCE [LARGE SCALE GENOMIC DNA]</scope>
    <source>
        <strain evidence="4">ATCC 11550 / CBS 779.69 / DSM 880 / IAM 14645 / JCM 23072 / IMI 49137</strain>
    </source>
</reference>
<evidence type="ECO:0000256" key="1">
    <source>
        <dbReference type="SAM" id="Coils"/>
    </source>
</evidence>
<keyword evidence="1" id="KW-0175">Coiled coil</keyword>
<dbReference type="Proteomes" id="UP000029964">
    <property type="component" value="Unassembled WGS sequence"/>
</dbReference>
<accession>A0A086T3R2</accession>
<comment type="caution">
    <text evidence="3">The sequence shown here is derived from an EMBL/GenBank/DDBJ whole genome shotgun (WGS) entry which is preliminary data.</text>
</comment>
<feature type="coiled-coil region" evidence="1">
    <location>
        <begin position="288"/>
        <end position="428"/>
    </location>
</feature>